<dbReference type="InterPro" id="IPR000917">
    <property type="entry name" value="Sulfatase_N"/>
</dbReference>
<dbReference type="InterPro" id="IPR017850">
    <property type="entry name" value="Alkaline_phosphatase_core_sf"/>
</dbReference>
<name>A0A518B437_9BACT</name>
<dbReference type="CDD" id="cd16145">
    <property type="entry name" value="ARS_like"/>
    <property type="match status" value="1"/>
</dbReference>
<dbReference type="Proteomes" id="UP000317093">
    <property type="component" value="Chromosome"/>
</dbReference>
<accession>A0A518B437</accession>
<dbReference type="Gene3D" id="3.30.1120.10">
    <property type="match status" value="1"/>
</dbReference>
<dbReference type="AlphaFoldDB" id="A0A518B437"/>
<keyword evidence="2 4" id="KW-0378">Hydrolase</keyword>
<dbReference type="KEGG" id="knv:Pan216_26000"/>
<dbReference type="Gene3D" id="3.40.720.10">
    <property type="entry name" value="Alkaline Phosphatase, subunit A"/>
    <property type="match status" value="1"/>
</dbReference>
<dbReference type="Pfam" id="PF00884">
    <property type="entry name" value="Sulfatase"/>
    <property type="match status" value="1"/>
</dbReference>
<dbReference type="InterPro" id="IPR050738">
    <property type="entry name" value="Sulfatase"/>
</dbReference>
<evidence type="ECO:0000313" key="5">
    <source>
        <dbReference type="Proteomes" id="UP000317093"/>
    </source>
</evidence>
<evidence type="ECO:0000256" key="1">
    <source>
        <dbReference type="ARBA" id="ARBA00008779"/>
    </source>
</evidence>
<comment type="similarity">
    <text evidence="1">Belongs to the sulfatase family.</text>
</comment>
<dbReference type="PANTHER" id="PTHR42693">
    <property type="entry name" value="ARYLSULFATASE FAMILY MEMBER"/>
    <property type="match status" value="1"/>
</dbReference>
<evidence type="ECO:0000256" key="2">
    <source>
        <dbReference type="ARBA" id="ARBA00022801"/>
    </source>
</evidence>
<feature type="domain" description="Sulfatase N-terminal" evidence="3">
    <location>
        <begin position="31"/>
        <end position="354"/>
    </location>
</feature>
<keyword evidence="5" id="KW-1185">Reference proteome</keyword>
<dbReference type="GO" id="GO:0004065">
    <property type="term" value="F:arylsulfatase activity"/>
    <property type="evidence" value="ECO:0007669"/>
    <property type="project" value="UniProtKB-EC"/>
</dbReference>
<reference evidence="4 5" key="1">
    <citation type="submission" date="2019-02" db="EMBL/GenBank/DDBJ databases">
        <title>Deep-cultivation of Planctomycetes and their phenomic and genomic characterization uncovers novel biology.</title>
        <authorList>
            <person name="Wiegand S."/>
            <person name="Jogler M."/>
            <person name="Boedeker C."/>
            <person name="Pinto D."/>
            <person name="Vollmers J."/>
            <person name="Rivas-Marin E."/>
            <person name="Kohn T."/>
            <person name="Peeters S.H."/>
            <person name="Heuer A."/>
            <person name="Rast P."/>
            <person name="Oberbeckmann S."/>
            <person name="Bunk B."/>
            <person name="Jeske O."/>
            <person name="Meyerdierks A."/>
            <person name="Storesund J.E."/>
            <person name="Kallscheuer N."/>
            <person name="Luecker S."/>
            <person name="Lage O.M."/>
            <person name="Pohl T."/>
            <person name="Merkel B.J."/>
            <person name="Hornburger P."/>
            <person name="Mueller R.-W."/>
            <person name="Bruemmer F."/>
            <person name="Labrenz M."/>
            <person name="Spormann A.M."/>
            <person name="Op den Camp H."/>
            <person name="Overmann J."/>
            <person name="Amann R."/>
            <person name="Jetten M.S.M."/>
            <person name="Mascher T."/>
            <person name="Medema M.H."/>
            <person name="Devos D.P."/>
            <person name="Kaster A.-K."/>
            <person name="Ovreas L."/>
            <person name="Rohde M."/>
            <person name="Galperin M.Y."/>
            <person name="Jogler C."/>
        </authorList>
    </citation>
    <scope>NUCLEOTIDE SEQUENCE [LARGE SCALE GENOMIC DNA]</scope>
    <source>
        <strain evidence="4 5">Pan216</strain>
    </source>
</reference>
<organism evidence="4 5">
    <name type="scientific">Kolteria novifilia</name>
    <dbReference type="NCBI Taxonomy" id="2527975"/>
    <lineage>
        <taxon>Bacteria</taxon>
        <taxon>Pseudomonadati</taxon>
        <taxon>Planctomycetota</taxon>
        <taxon>Planctomycetia</taxon>
        <taxon>Kolteriales</taxon>
        <taxon>Kolteriaceae</taxon>
        <taxon>Kolteria</taxon>
    </lineage>
</organism>
<evidence type="ECO:0000259" key="3">
    <source>
        <dbReference type="Pfam" id="PF00884"/>
    </source>
</evidence>
<protein>
    <submittedName>
        <fullName evidence="4">Arylsulfatase</fullName>
        <ecNumber evidence="4">3.1.6.1</ecNumber>
    </submittedName>
</protein>
<dbReference type="EC" id="3.1.6.1" evidence="4"/>
<dbReference type="EMBL" id="CP036279">
    <property type="protein sequence ID" value="QDU61737.1"/>
    <property type="molecule type" value="Genomic_DNA"/>
</dbReference>
<proteinExistence type="inferred from homology"/>
<dbReference type="PANTHER" id="PTHR42693:SF53">
    <property type="entry name" value="ENDO-4-O-SULFATASE"/>
    <property type="match status" value="1"/>
</dbReference>
<dbReference type="SUPFAM" id="SSF53649">
    <property type="entry name" value="Alkaline phosphatase-like"/>
    <property type="match status" value="1"/>
</dbReference>
<gene>
    <name evidence="4" type="primary">atsA_26</name>
    <name evidence="4" type="ORF">Pan216_26000</name>
</gene>
<evidence type="ECO:0000313" key="4">
    <source>
        <dbReference type="EMBL" id="QDU61737.1"/>
    </source>
</evidence>
<sequence length="464" mass="52006">MTSRRRTSILLACLVMGLFGMLRSVSADERPNIIFIMDDDMGWADAGCYGSKEIKTPNIDALAAHGMRFTDAYSGCTVCAPARSTLMTGYHMGHTSVRGNSGGIPLRDDDITVAEVLKRAGYVTGGFGKWGLGEIDTEGAAEKQGFDEFFGYYHQIHAHNFFPSYLIKNGKHFPLPNNADLNDVKPKGPTVSPERQFSAHLIFDEMKQFIRANKDQHFFCYAPWTPPHADYHIPEDEPAWQLYKDKPWPNPAKVHAAFISMADRQLGETVTLLKELGIDKKTIVFFCSDNGASHRFDGILDSSGALTGFKRSMNEGGIRVPFIASWPGKIAPGSVSHLPIYFPDFLPTAAQLADATEYLPKDIDGISIVPTLLGKPQDQTERECLYWEWDRGGQAVRRGKWKLLRHKPNKPWELYNLDDDLSEKNDLSKKHPEVLKRLVAVANASHVDARPQIEPKKPEGKRYR</sequence>